<evidence type="ECO:0000256" key="2">
    <source>
        <dbReference type="ARBA" id="ARBA00023015"/>
    </source>
</evidence>
<evidence type="ECO:0000313" key="7">
    <source>
        <dbReference type="EMBL" id="MBW6433418.1"/>
    </source>
</evidence>
<feature type="domain" description="HTH lysR-type" evidence="6">
    <location>
        <begin position="5"/>
        <end position="62"/>
    </location>
</feature>
<gene>
    <name evidence="7" type="ORF">KZ829_06630</name>
</gene>
<organism evidence="7 8">
    <name type="scientific">Actinoplanes hulinensis</name>
    <dbReference type="NCBI Taxonomy" id="1144547"/>
    <lineage>
        <taxon>Bacteria</taxon>
        <taxon>Bacillati</taxon>
        <taxon>Actinomycetota</taxon>
        <taxon>Actinomycetes</taxon>
        <taxon>Micromonosporales</taxon>
        <taxon>Micromonosporaceae</taxon>
        <taxon>Actinoplanes</taxon>
    </lineage>
</organism>
<protein>
    <submittedName>
        <fullName evidence="7">LysR family transcriptional regulator</fullName>
    </submittedName>
</protein>
<dbReference type="InterPro" id="IPR005119">
    <property type="entry name" value="LysR_subst-bd"/>
</dbReference>
<evidence type="ECO:0000256" key="1">
    <source>
        <dbReference type="ARBA" id="ARBA00009437"/>
    </source>
</evidence>
<dbReference type="InterPro" id="IPR000847">
    <property type="entry name" value="LysR_HTH_N"/>
</dbReference>
<dbReference type="SUPFAM" id="SSF46785">
    <property type="entry name" value="Winged helix' DNA-binding domain"/>
    <property type="match status" value="1"/>
</dbReference>
<keyword evidence="4" id="KW-0804">Transcription</keyword>
<dbReference type="Proteomes" id="UP001519863">
    <property type="component" value="Unassembled WGS sequence"/>
</dbReference>
<dbReference type="InterPro" id="IPR036390">
    <property type="entry name" value="WH_DNA-bd_sf"/>
</dbReference>
<dbReference type="Gene3D" id="1.10.10.10">
    <property type="entry name" value="Winged helix-like DNA-binding domain superfamily/Winged helix DNA-binding domain"/>
    <property type="match status" value="1"/>
</dbReference>
<keyword evidence="3" id="KW-0238">DNA-binding</keyword>
<dbReference type="PANTHER" id="PTHR30346">
    <property type="entry name" value="TRANSCRIPTIONAL DUAL REGULATOR HCAR-RELATED"/>
    <property type="match status" value="1"/>
</dbReference>
<comment type="similarity">
    <text evidence="1">Belongs to the LysR transcriptional regulatory family.</text>
</comment>
<sequence>MPEDLDIRLLRHFIVVAEELHFGRAAQRLFLAQQALSRDVRRLEDRAGVRLLDRTTRRVVLTPAGQTLLRRARELLALHDTTLRELHREPRSLTVDVVGAGLTPALVLAAARRRHPQVEYFARFHTGTDDAVPLLLAERLDVTFGRIPHHTDGLRHRPVRHEPLAVLLPADHPLTAHDAVPLRALRGAGVCFRAGSHATPGWEHAMLQLLAPFGIDAAGAHPHVHGIDELAQHLVGRNGPILVMSTQPAVPGGVLRPIIDPVPLFPWAMIWRADADHPGLHALHAAVDELTPGWPTVPADPDTTWLPAPESGSGSGST</sequence>
<evidence type="ECO:0000313" key="8">
    <source>
        <dbReference type="Proteomes" id="UP001519863"/>
    </source>
</evidence>
<evidence type="ECO:0000259" key="6">
    <source>
        <dbReference type="PROSITE" id="PS50931"/>
    </source>
</evidence>
<reference evidence="7 8" key="1">
    <citation type="journal article" date="2013" name="Antonie Van Leeuwenhoek">
        <title>Actinoplanes hulinensis sp. nov., a novel actinomycete isolated from soybean root (Glycine max (L.) Merr).</title>
        <authorList>
            <person name="Shen Y."/>
            <person name="Liu C."/>
            <person name="Wang X."/>
            <person name="Zhao J."/>
            <person name="Jia F."/>
            <person name="Zhang Y."/>
            <person name="Wang L."/>
            <person name="Yang D."/>
            <person name="Xiang W."/>
        </authorList>
    </citation>
    <scope>NUCLEOTIDE SEQUENCE [LARGE SCALE GENOMIC DNA]</scope>
    <source>
        <strain evidence="7 8">NEAU-M9</strain>
    </source>
</reference>
<evidence type="ECO:0000256" key="3">
    <source>
        <dbReference type="ARBA" id="ARBA00023125"/>
    </source>
</evidence>
<accession>A0ABS7AZA7</accession>
<evidence type="ECO:0000256" key="5">
    <source>
        <dbReference type="SAM" id="MobiDB-lite"/>
    </source>
</evidence>
<comment type="caution">
    <text evidence="7">The sequence shown here is derived from an EMBL/GenBank/DDBJ whole genome shotgun (WGS) entry which is preliminary data.</text>
</comment>
<dbReference type="PANTHER" id="PTHR30346:SF0">
    <property type="entry name" value="HCA OPERON TRANSCRIPTIONAL ACTIVATOR HCAR"/>
    <property type="match status" value="1"/>
</dbReference>
<dbReference type="SUPFAM" id="SSF53850">
    <property type="entry name" value="Periplasmic binding protein-like II"/>
    <property type="match status" value="1"/>
</dbReference>
<dbReference type="Gene3D" id="3.40.190.10">
    <property type="entry name" value="Periplasmic binding protein-like II"/>
    <property type="match status" value="2"/>
</dbReference>
<proteinExistence type="inferred from homology"/>
<evidence type="ECO:0000256" key="4">
    <source>
        <dbReference type="ARBA" id="ARBA00023163"/>
    </source>
</evidence>
<keyword evidence="8" id="KW-1185">Reference proteome</keyword>
<dbReference type="PRINTS" id="PR00039">
    <property type="entry name" value="HTHLYSR"/>
</dbReference>
<dbReference type="Pfam" id="PF00126">
    <property type="entry name" value="HTH_1"/>
    <property type="match status" value="1"/>
</dbReference>
<keyword evidence="2" id="KW-0805">Transcription regulation</keyword>
<dbReference type="EMBL" id="JAHXZI010000003">
    <property type="protein sequence ID" value="MBW6433418.1"/>
    <property type="molecule type" value="Genomic_DNA"/>
</dbReference>
<dbReference type="InterPro" id="IPR036388">
    <property type="entry name" value="WH-like_DNA-bd_sf"/>
</dbReference>
<name>A0ABS7AZA7_9ACTN</name>
<dbReference type="Pfam" id="PF03466">
    <property type="entry name" value="LysR_substrate"/>
    <property type="match status" value="1"/>
</dbReference>
<feature type="region of interest" description="Disordered" evidence="5">
    <location>
        <begin position="295"/>
        <end position="318"/>
    </location>
</feature>
<dbReference type="PROSITE" id="PS50931">
    <property type="entry name" value="HTH_LYSR"/>
    <property type="match status" value="1"/>
</dbReference>
<dbReference type="RefSeq" id="WP_220142955.1">
    <property type="nucleotide sequence ID" value="NZ_JAHXZI010000003.1"/>
</dbReference>